<evidence type="ECO:0008006" key="6">
    <source>
        <dbReference type="Google" id="ProtNLM"/>
    </source>
</evidence>
<dbReference type="AlphaFoldDB" id="A0A8C0ZPU4"/>
<keyword evidence="2" id="KW-0963">Cytoplasm</keyword>
<protein>
    <recommendedName>
        <fullName evidence="6">Coiled-coil domain-containing protein 108</fullName>
    </recommendedName>
</protein>
<comment type="subcellular location">
    <subcellularLocation>
        <location evidence="1">Cytoplasm</location>
    </subcellularLocation>
</comment>
<dbReference type="GO" id="GO:0007288">
    <property type="term" value="P:sperm axoneme assembly"/>
    <property type="evidence" value="ECO:0007669"/>
    <property type="project" value="TreeGrafter"/>
</dbReference>
<evidence type="ECO:0000259" key="4">
    <source>
        <dbReference type="Pfam" id="PF24507"/>
    </source>
</evidence>
<dbReference type="PANTHER" id="PTHR46127">
    <property type="entry name" value="CILIA- AND FLAGELLA-ASSOCIATED PROTEIN 65"/>
    <property type="match status" value="1"/>
</dbReference>
<proteinExistence type="predicted"/>
<evidence type="ECO:0000313" key="5">
    <source>
        <dbReference type="Ensembl" id="ENSCCNP00000009342.1"/>
    </source>
</evidence>
<dbReference type="Pfam" id="PF24507">
    <property type="entry name" value="Ig_CFAP65_4th"/>
    <property type="match status" value="1"/>
</dbReference>
<name>A0A8C0ZPU4_CASCN</name>
<dbReference type="GO" id="GO:0036126">
    <property type="term" value="C:sperm flagellum"/>
    <property type="evidence" value="ECO:0007669"/>
    <property type="project" value="TreeGrafter"/>
</dbReference>
<evidence type="ECO:0000256" key="2">
    <source>
        <dbReference type="ARBA" id="ARBA00022490"/>
    </source>
</evidence>
<dbReference type="InterPro" id="IPR052614">
    <property type="entry name" value="CFAP65"/>
</dbReference>
<reference evidence="5" key="1">
    <citation type="submission" date="2023-09" db="UniProtKB">
        <authorList>
            <consortium name="Ensembl"/>
        </authorList>
    </citation>
    <scope>IDENTIFICATION</scope>
</reference>
<feature type="domain" description="CFAP65 fourth Ig-like" evidence="4">
    <location>
        <begin position="217"/>
        <end position="310"/>
    </location>
</feature>
<evidence type="ECO:0000259" key="3">
    <source>
        <dbReference type="Pfam" id="PF15780"/>
    </source>
</evidence>
<dbReference type="Pfam" id="PF15780">
    <property type="entry name" value="ASH"/>
    <property type="match status" value="1"/>
</dbReference>
<accession>A0A8C0ZPU4</accession>
<evidence type="ECO:0000256" key="1">
    <source>
        <dbReference type="ARBA" id="ARBA00004496"/>
    </source>
</evidence>
<organism evidence="5">
    <name type="scientific">Castor canadensis</name>
    <name type="common">American beaver</name>
    <dbReference type="NCBI Taxonomy" id="51338"/>
    <lineage>
        <taxon>Eukaryota</taxon>
        <taxon>Metazoa</taxon>
        <taxon>Chordata</taxon>
        <taxon>Craniata</taxon>
        <taxon>Vertebrata</taxon>
        <taxon>Euteleostomi</taxon>
        <taxon>Mammalia</taxon>
        <taxon>Eutheria</taxon>
        <taxon>Euarchontoglires</taxon>
        <taxon>Glires</taxon>
        <taxon>Rodentia</taxon>
        <taxon>Castorimorpha</taxon>
        <taxon>Castoridae</taxon>
        <taxon>Castor</taxon>
    </lineage>
</organism>
<sequence>MCATGDMVEAWFCLDNVGDLSTFFTWDFPSPFQMFPATGLLEPGLACRMKVTFQPLIAVTYDVEATCWYGKGSKQKSSIQLQAVGKCAQLLVSIKHKRPEDQDVEGFQKVLHFGSVAVGCTAERQIKLYNPSAVNAPFKIEMVPDMLAKDQVFSCSRAHGMVSPGGKKCVSVFFHPKTLDSRRMDYISVIPSGCASQTLLQVIGFCRGPAVSLQHYCVNFNWVNLGEHSEQTLWIENQSDCSAHFQFAIDCQESVFSIKPVIGTLVGKARMILRCVFRPTHPIICFRRVACLIHHQDPLFLDLIGTCHSDSTKPAILKPQHLTWSRTHTARGLALYPPDILAAMLKERKLERDQDGALMLPIEVLWILWTPDAPYPFISPMTEYFFDGTNDVTIFPPAVSIEPVEVDFGACPGPKPSNPVPLCLMNHTKGKITVVWKRRSDCPFWVTPDTCDVPPLKSMAMRLHFQPSCPNSLYAVELEAFAVYKVCACRPGYDSPNHEPCPYRVLRGGGRGWGAVSEFPGLASGPWRSYLTSEAG</sequence>
<feature type="domain" description="Abnormal spindle-like microcephaly-associated protein ASH" evidence="3">
    <location>
        <begin position="110"/>
        <end position="178"/>
    </location>
</feature>
<dbReference type="Gene3D" id="2.60.40.10">
    <property type="entry name" value="Immunoglobulins"/>
    <property type="match status" value="3"/>
</dbReference>
<dbReference type="InterPro" id="IPR031549">
    <property type="entry name" value="ASH"/>
</dbReference>
<dbReference type="PANTHER" id="PTHR46127:SF1">
    <property type="entry name" value="CILIA- AND FLAGELLA-ASSOCIATED PROTEIN 65"/>
    <property type="match status" value="1"/>
</dbReference>
<dbReference type="InterPro" id="IPR013783">
    <property type="entry name" value="Ig-like_fold"/>
</dbReference>
<dbReference type="Ensembl" id="ENSCCNT00000012301.1">
    <property type="protein sequence ID" value="ENSCCNP00000009342.1"/>
    <property type="gene ID" value="ENSCCNG00000009834.1"/>
</dbReference>
<dbReference type="InterPro" id="IPR058536">
    <property type="entry name" value="Ig_CFAP65_4th"/>
</dbReference>
<dbReference type="GO" id="GO:0005737">
    <property type="term" value="C:cytoplasm"/>
    <property type="evidence" value="ECO:0007669"/>
    <property type="project" value="TreeGrafter"/>
</dbReference>